<evidence type="ECO:0000313" key="9">
    <source>
        <dbReference type="Proteomes" id="UP000705867"/>
    </source>
</evidence>
<dbReference type="GO" id="GO:0008830">
    <property type="term" value="F:dTDP-4-dehydrorhamnose 3,5-epimerase activity"/>
    <property type="evidence" value="ECO:0007669"/>
    <property type="project" value="UniProtKB-UniRule"/>
</dbReference>
<evidence type="ECO:0000256" key="6">
    <source>
        <dbReference type="PIRSR" id="PIRSR600888-3"/>
    </source>
</evidence>
<dbReference type="GO" id="GO:0000271">
    <property type="term" value="P:polysaccharide biosynthetic process"/>
    <property type="evidence" value="ECO:0007669"/>
    <property type="project" value="TreeGrafter"/>
</dbReference>
<dbReference type="InterPro" id="IPR011051">
    <property type="entry name" value="RmlC_Cupin_sf"/>
</dbReference>
<keyword evidence="7 8" id="KW-0413">Isomerase</keyword>
<dbReference type="EMBL" id="JAIOIV010000012">
    <property type="protein sequence ID" value="MBZ0154772.1"/>
    <property type="molecule type" value="Genomic_DNA"/>
</dbReference>
<dbReference type="PANTHER" id="PTHR21047:SF2">
    <property type="entry name" value="THYMIDINE DIPHOSPHO-4-KETO-RHAMNOSE 3,5-EPIMERASE"/>
    <property type="match status" value="1"/>
</dbReference>
<reference evidence="8" key="1">
    <citation type="journal article" date="2021" name="bioRxiv">
        <title>Unraveling nitrogen, sulfur and carbon metabolic pathways and microbial community transcriptional responses to substrate deprivation and toxicity stresses in a bioreactor mimicking anoxic brackish coastal sediment conditions.</title>
        <authorList>
            <person name="Martins P.D."/>
            <person name="Echeveste M.J."/>
            <person name="Arshad A."/>
            <person name="Kurth J."/>
            <person name="Ouboter H."/>
            <person name="Jetten M.S.M."/>
            <person name="Welte C.U."/>
        </authorList>
    </citation>
    <scope>NUCLEOTIDE SEQUENCE</scope>
    <source>
        <strain evidence="8">MAG_39</strain>
    </source>
</reference>
<dbReference type="GO" id="GO:0005829">
    <property type="term" value="C:cytosol"/>
    <property type="evidence" value="ECO:0007669"/>
    <property type="project" value="TreeGrafter"/>
</dbReference>
<dbReference type="PANTHER" id="PTHR21047">
    <property type="entry name" value="DTDP-6-DEOXY-D-GLUCOSE-3,5 EPIMERASE"/>
    <property type="match status" value="1"/>
</dbReference>
<comment type="caution">
    <text evidence="8">The sequence shown here is derived from an EMBL/GenBank/DDBJ whole genome shotgun (WGS) entry which is preliminary data.</text>
</comment>
<dbReference type="Pfam" id="PF00908">
    <property type="entry name" value="dTDP_sugar_isom"/>
    <property type="match status" value="1"/>
</dbReference>
<dbReference type="GO" id="GO:0019305">
    <property type="term" value="P:dTDP-rhamnose biosynthetic process"/>
    <property type="evidence" value="ECO:0007669"/>
    <property type="project" value="UniProtKB-UniRule"/>
</dbReference>
<comment type="pathway">
    <text evidence="7">Carbohydrate biosynthesis; dTDP-L-rhamnose biosynthesis.</text>
</comment>
<comment type="subunit">
    <text evidence="7">Homodimer.</text>
</comment>
<evidence type="ECO:0000256" key="1">
    <source>
        <dbReference type="ARBA" id="ARBA00001298"/>
    </source>
</evidence>
<evidence type="ECO:0000256" key="2">
    <source>
        <dbReference type="ARBA" id="ARBA00001997"/>
    </source>
</evidence>
<dbReference type="InterPro" id="IPR014710">
    <property type="entry name" value="RmlC-like_jellyroll"/>
</dbReference>
<feature type="site" description="Participates in a stacking interaction with the thymidine ring of dTDP-4-oxo-6-deoxyglucose" evidence="6">
    <location>
        <position position="138"/>
    </location>
</feature>
<evidence type="ECO:0000256" key="3">
    <source>
        <dbReference type="ARBA" id="ARBA00012098"/>
    </source>
</evidence>
<protein>
    <recommendedName>
        <fullName evidence="4 7">dTDP-4-dehydrorhamnose 3,5-epimerase</fullName>
        <ecNumber evidence="3 7">5.1.3.13</ecNumber>
    </recommendedName>
    <alternativeName>
        <fullName evidence="7">Thymidine diphospho-4-keto-rhamnose 3,5-epimerase</fullName>
    </alternativeName>
</protein>
<dbReference type="NCBIfam" id="TIGR01221">
    <property type="entry name" value="rmlC"/>
    <property type="match status" value="1"/>
</dbReference>
<dbReference type="AlphaFoldDB" id="A0A953M0Q5"/>
<feature type="active site" description="Proton donor" evidence="5">
    <location>
        <position position="132"/>
    </location>
</feature>
<accession>A0A953M0Q5</accession>
<dbReference type="EC" id="5.1.3.13" evidence="3 7"/>
<evidence type="ECO:0000256" key="4">
    <source>
        <dbReference type="ARBA" id="ARBA00019595"/>
    </source>
</evidence>
<evidence type="ECO:0000313" key="8">
    <source>
        <dbReference type="EMBL" id="MBZ0154772.1"/>
    </source>
</evidence>
<dbReference type="Gene3D" id="2.60.120.10">
    <property type="entry name" value="Jelly Rolls"/>
    <property type="match status" value="1"/>
</dbReference>
<organism evidence="8 9">
    <name type="scientific">Candidatus Nitrobium versatile</name>
    <dbReference type="NCBI Taxonomy" id="2884831"/>
    <lineage>
        <taxon>Bacteria</taxon>
        <taxon>Pseudomonadati</taxon>
        <taxon>Nitrospirota</taxon>
        <taxon>Nitrospiria</taxon>
        <taxon>Nitrospirales</taxon>
        <taxon>Nitrospiraceae</taxon>
        <taxon>Candidatus Nitrobium</taxon>
    </lineage>
</organism>
<evidence type="ECO:0000256" key="5">
    <source>
        <dbReference type="PIRSR" id="PIRSR600888-1"/>
    </source>
</evidence>
<dbReference type="InterPro" id="IPR000888">
    <property type="entry name" value="RmlC-like"/>
</dbReference>
<dbReference type="SUPFAM" id="SSF51182">
    <property type="entry name" value="RmlC-like cupins"/>
    <property type="match status" value="1"/>
</dbReference>
<proteinExistence type="inferred from homology"/>
<gene>
    <name evidence="8" type="primary">rfbC</name>
    <name evidence="8" type="ORF">K8I29_00985</name>
</gene>
<comment type="similarity">
    <text evidence="7">Belongs to the dTDP-4-dehydrorhamnose 3,5-epimerase family.</text>
</comment>
<dbReference type="CDD" id="cd00438">
    <property type="entry name" value="cupin_RmlC"/>
    <property type="match status" value="1"/>
</dbReference>
<feature type="active site" description="Proton acceptor" evidence="5">
    <location>
        <position position="62"/>
    </location>
</feature>
<comment type="function">
    <text evidence="2 7">Catalyzes the epimerization of the C3' and C5'positions of dTDP-6-deoxy-D-xylo-4-hexulose, forming dTDP-6-deoxy-L-lyxo-4-hexulose.</text>
</comment>
<reference evidence="8" key="2">
    <citation type="submission" date="2021-08" db="EMBL/GenBank/DDBJ databases">
        <authorList>
            <person name="Dalcin Martins P."/>
        </authorList>
    </citation>
    <scope>NUCLEOTIDE SEQUENCE</scope>
    <source>
        <strain evidence="8">MAG_39</strain>
    </source>
</reference>
<name>A0A953M0Q5_9BACT</name>
<sequence length="199" mass="23782">MIFRETKLKGAFIIEPERIRDERGYFARTWCRREFESRGLNPRLVQCNISYTRSRGTLRGMHYQEEPYGEAKLVRCIRGELYDVIIDLRPGSPTYREWLPVTLAEGNGRMLYIPEGFAHGFLTLQDNTEVFYQMSEFYRPEYARGVRWDDPAFGIRWPVEVKAISERDACYPDYEPQKYSMYSTLPFLEGEHAEYWKRR</sequence>
<evidence type="ECO:0000256" key="7">
    <source>
        <dbReference type="RuleBase" id="RU364069"/>
    </source>
</evidence>
<dbReference type="Proteomes" id="UP000705867">
    <property type="component" value="Unassembled WGS sequence"/>
</dbReference>
<comment type="catalytic activity">
    <reaction evidence="1 7">
        <text>dTDP-4-dehydro-6-deoxy-alpha-D-glucose = dTDP-4-dehydro-beta-L-rhamnose</text>
        <dbReference type="Rhea" id="RHEA:16969"/>
        <dbReference type="ChEBI" id="CHEBI:57649"/>
        <dbReference type="ChEBI" id="CHEBI:62830"/>
        <dbReference type="EC" id="5.1.3.13"/>
    </reaction>
</comment>